<comment type="caution">
    <text evidence="6">The sequence shown here is derived from an EMBL/GenBank/DDBJ whole genome shotgun (WGS) entry which is preliminary data.</text>
</comment>
<evidence type="ECO:0000313" key="7">
    <source>
        <dbReference type="Proteomes" id="UP000283634"/>
    </source>
</evidence>
<feature type="region of interest" description="Disordered" evidence="4">
    <location>
        <begin position="1"/>
        <end position="153"/>
    </location>
</feature>
<evidence type="ECO:0000256" key="4">
    <source>
        <dbReference type="SAM" id="MobiDB-lite"/>
    </source>
</evidence>
<dbReference type="GO" id="GO:0005524">
    <property type="term" value="F:ATP binding"/>
    <property type="evidence" value="ECO:0007669"/>
    <property type="project" value="UniProtKB-KW"/>
</dbReference>
<keyword evidence="7" id="KW-1185">Reference proteome</keyword>
<evidence type="ECO:0000256" key="3">
    <source>
        <dbReference type="ARBA" id="ARBA00022840"/>
    </source>
</evidence>
<dbReference type="PANTHER" id="PTHR24056:SF441">
    <property type="entry name" value="KINASE, PUTATIVE-RELATED"/>
    <property type="match status" value="1"/>
</dbReference>
<comment type="similarity">
    <text evidence="1">Belongs to the protein kinase superfamily. CMGC Ser/Thr protein kinase family. CDC2/CDKX subfamily.</text>
</comment>
<dbReference type="AlphaFoldDB" id="A0A3R7RIX9"/>
<dbReference type="InterPro" id="IPR050108">
    <property type="entry name" value="CDK"/>
</dbReference>
<dbReference type="PROSITE" id="PS00108">
    <property type="entry name" value="PROTEIN_KINASE_ST"/>
    <property type="match status" value="1"/>
</dbReference>
<feature type="region of interest" description="Disordered" evidence="4">
    <location>
        <begin position="190"/>
        <end position="225"/>
    </location>
</feature>
<sequence>MDSGAPKGASQMAQPTSLRQGSGAAVPHEQQRLESSPHTSDPGKSAMRRGDSSPASIPPPPPLRSSSSSLFRDTRHHLLLRDTVGGSDDEENEDGSGAGRCVCLLEPTPPPAGGGLFEAVHLEPPPPPLQAQQPQQQQQQQLSADEKRAASDANAASFGRTHVNLRGMEPKPPLAATPAVACDTHASYSTGARRTLRLSRRPSAVAATEEQGKRRETLPLTTGGGATVQAGNSLIPALPQQLDVARAMAGSSSEVREEASRVGGMFQQPPLVGPPTTGPTNLTGEEAPPTAKRQRNSTDWGELMSPTPTPQGMYSCGCSPSVRRHSRTGVPLPSGPTPIDFSSVTDYVETKYEVKAKISEGTYGEVYVGRCLATGETVALKRLKVLHGLDGFPITSLREVIALRHINNARENAITSETDSSTKKDPIEEVISLRDVLLSRTSHDIYLVFPYASCSIAGLLQRRFSFTERDIAYVFTKLLRALTKLHAMGIIHRDVKADNVLMNYDGQVRLGDFGLCVFEGSGRRALTPSLINLSYRPPEMLLGSTSYDVKVDIWSVGCFLAQMYLRTPPFFLANRRHAADGGPARGGHVGGRQQQPQDNYQHRRAEMELEQLSLITDVLGPLSSASPDAFPQELCQRSAQLEQLRKALATTSASSLSSFTPSLGSLFQPSFLYMEFHGFAAWFMATAEHRRRDPSHLLPSKECVDVLTAIFQLDPRKRPTAAQLLEMPFFDLHRSAPRRVAAHGGLNKERLSENELIERHIQREISEKLLRYHDSHIAPTTERGK</sequence>
<gene>
    <name evidence="6" type="ORF">TraAM80_05671</name>
</gene>
<reference evidence="6 7" key="1">
    <citation type="journal article" date="2018" name="BMC Genomics">
        <title>Genomic comparison of Trypanosoma conorhini and Trypanosoma rangeli to Trypanosoma cruzi strains of high and low virulence.</title>
        <authorList>
            <person name="Bradwell K.R."/>
            <person name="Koparde V.N."/>
            <person name="Matveyev A.V."/>
            <person name="Serrano M.G."/>
            <person name="Alves J.M."/>
            <person name="Parikh H."/>
            <person name="Huang B."/>
            <person name="Lee V."/>
            <person name="Espinosa-Alvarez O."/>
            <person name="Ortiz P.A."/>
            <person name="Costa-Martins A.G."/>
            <person name="Teixeira M.M."/>
            <person name="Buck G.A."/>
        </authorList>
    </citation>
    <scope>NUCLEOTIDE SEQUENCE [LARGE SCALE GENOMIC DNA]</scope>
    <source>
        <strain evidence="6 7">AM80</strain>
    </source>
</reference>
<dbReference type="OMA" id="HTSANEQ"/>
<dbReference type="SUPFAM" id="SSF56112">
    <property type="entry name" value="Protein kinase-like (PK-like)"/>
    <property type="match status" value="1"/>
</dbReference>
<dbReference type="GO" id="GO:0004674">
    <property type="term" value="F:protein serine/threonine kinase activity"/>
    <property type="evidence" value="ECO:0007669"/>
    <property type="project" value="TreeGrafter"/>
</dbReference>
<dbReference type="GeneID" id="40329604"/>
<accession>A0A3R7RIX9</accession>
<evidence type="ECO:0000313" key="6">
    <source>
        <dbReference type="EMBL" id="RNF03499.1"/>
    </source>
</evidence>
<dbReference type="PROSITE" id="PS50011">
    <property type="entry name" value="PROTEIN_KINASE_DOM"/>
    <property type="match status" value="1"/>
</dbReference>
<dbReference type="SMART" id="SM00220">
    <property type="entry name" value="S_TKc"/>
    <property type="match status" value="1"/>
</dbReference>
<proteinExistence type="inferred from homology"/>
<organism evidence="6 7">
    <name type="scientific">Trypanosoma rangeli</name>
    <dbReference type="NCBI Taxonomy" id="5698"/>
    <lineage>
        <taxon>Eukaryota</taxon>
        <taxon>Discoba</taxon>
        <taxon>Euglenozoa</taxon>
        <taxon>Kinetoplastea</taxon>
        <taxon>Metakinetoplastina</taxon>
        <taxon>Trypanosomatida</taxon>
        <taxon>Trypanosomatidae</taxon>
        <taxon>Trypanosoma</taxon>
        <taxon>Herpetosoma</taxon>
    </lineage>
</organism>
<dbReference type="Gene3D" id="1.10.510.10">
    <property type="entry name" value="Transferase(Phosphotransferase) domain 1"/>
    <property type="match status" value="1"/>
</dbReference>
<dbReference type="Gene3D" id="3.30.200.20">
    <property type="entry name" value="Phosphorylase Kinase, domain 1"/>
    <property type="match status" value="1"/>
</dbReference>
<dbReference type="VEuPathDB" id="TriTrypDB:TRSC58_04601"/>
<keyword evidence="2" id="KW-0547">Nucleotide-binding</keyword>
<dbReference type="Proteomes" id="UP000283634">
    <property type="component" value="Unassembled WGS sequence"/>
</dbReference>
<dbReference type="InterPro" id="IPR008271">
    <property type="entry name" value="Ser/Thr_kinase_AS"/>
</dbReference>
<feature type="region of interest" description="Disordered" evidence="4">
    <location>
        <begin position="265"/>
        <end position="301"/>
    </location>
</feature>
<name>A0A3R7RIX9_TRYRA</name>
<protein>
    <recommendedName>
        <fullName evidence="5">Protein kinase domain-containing protein</fullName>
    </recommendedName>
</protein>
<dbReference type="InterPro" id="IPR011009">
    <property type="entry name" value="Kinase-like_dom_sf"/>
</dbReference>
<dbReference type="Pfam" id="PF00069">
    <property type="entry name" value="Pkinase"/>
    <property type="match status" value="1"/>
</dbReference>
<keyword evidence="3" id="KW-0067">ATP-binding</keyword>
<dbReference type="GO" id="GO:0005634">
    <property type="term" value="C:nucleus"/>
    <property type="evidence" value="ECO:0007669"/>
    <property type="project" value="TreeGrafter"/>
</dbReference>
<evidence type="ECO:0000259" key="5">
    <source>
        <dbReference type="PROSITE" id="PS50011"/>
    </source>
</evidence>
<dbReference type="PANTHER" id="PTHR24056">
    <property type="entry name" value="CELL DIVISION PROTEIN KINASE"/>
    <property type="match status" value="1"/>
</dbReference>
<dbReference type="RefSeq" id="XP_029237541.1">
    <property type="nucleotide sequence ID" value="XM_029382544.1"/>
</dbReference>
<dbReference type="OrthoDB" id="278198at2759"/>
<feature type="domain" description="Protein kinase" evidence="5">
    <location>
        <begin position="352"/>
        <end position="730"/>
    </location>
</feature>
<dbReference type="EMBL" id="MKGL01000193">
    <property type="protein sequence ID" value="RNF03499.1"/>
    <property type="molecule type" value="Genomic_DNA"/>
</dbReference>
<evidence type="ECO:0000256" key="1">
    <source>
        <dbReference type="ARBA" id="ARBA00006485"/>
    </source>
</evidence>
<feature type="compositionally biased region" description="Polar residues" evidence="4">
    <location>
        <begin position="11"/>
        <end position="20"/>
    </location>
</feature>
<feature type="compositionally biased region" description="Low complexity" evidence="4">
    <location>
        <begin position="130"/>
        <end position="142"/>
    </location>
</feature>
<dbReference type="InterPro" id="IPR000719">
    <property type="entry name" value="Prot_kinase_dom"/>
</dbReference>
<keyword evidence="6" id="KW-0808">Transferase</keyword>
<evidence type="ECO:0000256" key="2">
    <source>
        <dbReference type="ARBA" id="ARBA00022741"/>
    </source>
</evidence>